<gene>
    <name evidence="2" type="ORF">Y1Q_0003373</name>
</gene>
<dbReference type="Proteomes" id="UP000050525">
    <property type="component" value="Unassembled WGS sequence"/>
</dbReference>
<dbReference type="AlphaFoldDB" id="A0A151MAX7"/>
<proteinExistence type="predicted"/>
<feature type="region of interest" description="Disordered" evidence="1">
    <location>
        <begin position="1"/>
        <end position="24"/>
    </location>
</feature>
<evidence type="ECO:0000313" key="2">
    <source>
        <dbReference type="EMBL" id="KYO21629.1"/>
    </source>
</evidence>
<reference evidence="2 3" key="1">
    <citation type="journal article" date="2012" name="Genome Biol.">
        <title>Sequencing three crocodilian genomes to illuminate the evolution of archosaurs and amniotes.</title>
        <authorList>
            <person name="St John J.A."/>
            <person name="Braun E.L."/>
            <person name="Isberg S.R."/>
            <person name="Miles L.G."/>
            <person name="Chong A.Y."/>
            <person name="Gongora J."/>
            <person name="Dalzell P."/>
            <person name="Moran C."/>
            <person name="Bed'hom B."/>
            <person name="Abzhanov A."/>
            <person name="Burgess S.C."/>
            <person name="Cooksey A.M."/>
            <person name="Castoe T.A."/>
            <person name="Crawford N.G."/>
            <person name="Densmore L.D."/>
            <person name="Drew J.C."/>
            <person name="Edwards S.V."/>
            <person name="Faircloth B.C."/>
            <person name="Fujita M.K."/>
            <person name="Greenwold M.J."/>
            <person name="Hoffmann F.G."/>
            <person name="Howard J.M."/>
            <person name="Iguchi T."/>
            <person name="Janes D.E."/>
            <person name="Khan S.Y."/>
            <person name="Kohno S."/>
            <person name="de Koning A.J."/>
            <person name="Lance S.L."/>
            <person name="McCarthy F.M."/>
            <person name="McCormack J.E."/>
            <person name="Merchant M.E."/>
            <person name="Peterson D.G."/>
            <person name="Pollock D.D."/>
            <person name="Pourmand N."/>
            <person name="Raney B.J."/>
            <person name="Roessler K.A."/>
            <person name="Sanford J.R."/>
            <person name="Sawyer R.H."/>
            <person name="Schmidt C.J."/>
            <person name="Triplett E.W."/>
            <person name="Tuberville T.D."/>
            <person name="Venegas-Anaya M."/>
            <person name="Howard J.T."/>
            <person name="Jarvis E.D."/>
            <person name="Guillette L.J.Jr."/>
            <person name="Glenn T.C."/>
            <person name="Green R.E."/>
            <person name="Ray D.A."/>
        </authorList>
    </citation>
    <scope>NUCLEOTIDE SEQUENCE [LARGE SCALE GENOMIC DNA]</scope>
    <source>
        <strain evidence="2">KSC_2009_1</strain>
    </source>
</reference>
<organism evidence="2 3">
    <name type="scientific">Alligator mississippiensis</name>
    <name type="common">American alligator</name>
    <dbReference type="NCBI Taxonomy" id="8496"/>
    <lineage>
        <taxon>Eukaryota</taxon>
        <taxon>Metazoa</taxon>
        <taxon>Chordata</taxon>
        <taxon>Craniata</taxon>
        <taxon>Vertebrata</taxon>
        <taxon>Euteleostomi</taxon>
        <taxon>Archelosauria</taxon>
        <taxon>Archosauria</taxon>
        <taxon>Crocodylia</taxon>
        <taxon>Alligatoridae</taxon>
        <taxon>Alligatorinae</taxon>
        <taxon>Alligator</taxon>
    </lineage>
</organism>
<keyword evidence="3" id="KW-1185">Reference proteome</keyword>
<accession>A0A151MAX7</accession>
<protein>
    <submittedName>
        <fullName evidence="2">Uncharacterized protein</fullName>
    </submittedName>
</protein>
<dbReference type="EMBL" id="AKHW03006286">
    <property type="protein sequence ID" value="KYO21629.1"/>
    <property type="molecule type" value="Genomic_DNA"/>
</dbReference>
<name>A0A151MAX7_ALLMI</name>
<evidence type="ECO:0000256" key="1">
    <source>
        <dbReference type="SAM" id="MobiDB-lite"/>
    </source>
</evidence>
<evidence type="ECO:0000313" key="3">
    <source>
        <dbReference type="Proteomes" id="UP000050525"/>
    </source>
</evidence>
<sequence length="86" mass="9985">MLRHFNHLSAQQLQTKTPNTLKKRHQKNHLNINSGAAPEILRDNRLTYPNAEVISPWVQQDNSPTWSVLHVTCQPTVPGTYRDWNM</sequence>
<feature type="compositionally biased region" description="Polar residues" evidence="1">
    <location>
        <begin position="8"/>
        <end position="20"/>
    </location>
</feature>
<comment type="caution">
    <text evidence="2">The sequence shown here is derived from an EMBL/GenBank/DDBJ whole genome shotgun (WGS) entry which is preliminary data.</text>
</comment>